<keyword evidence="7" id="KW-0472">Membrane</keyword>
<evidence type="ECO:0000256" key="2">
    <source>
        <dbReference type="ARBA" id="ARBA00009215"/>
    </source>
</evidence>
<evidence type="ECO:0000256" key="9">
    <source>
        <dbReference type="SAM" id="Coils"/>
    </source>
</evidence>
<dbReference type="InterPro" id="IPR048680">
    <property type="entry name" value="COG4_N"/>
</dbReference>
<dbReference type="EMBL" id="JACAGC010000022">
    <property type="protein sequence ID" value="KAF6287817.1"/>
    <property type="molecule type" value="Genomic_DNA"/>
</dbReference>
<protein>
    <recommendedName>
        <fullName evidence="3">Conserved oligomeric Golgi complex subunit 4</fullName>
    </recommendedName>
    <alternativeName>
        <fullName evidence="8">Component of oligomeric Golgi complex 4</fullName>
    </alternativeName>
</protein>
<gene>
    <name evidence="11" type="ORF">mRhiFer1_003135</name>
</gene>
<dbReference type="PANTHER" id="PTHR24016:SF0">
    <property type="entry name" value="CONSERVED OLIGOMERIC GOLGI COMPLEX SUBUNIT 4"/>
    <property type="match status" value="1"/>
</dbReference>
<keyword evidence="5" id="KW-0653">Protein transport</keyword>
<evidence type="ECO:0000256" key="5">
    <source>
        <dbReference type="ARBA" id="ARBA00022927"/>
    </source>
</evidence>
<evidence type="ECO:0000256" key="7">
    <source>
        <dbReference type="ARBA" id="ARBA00023136"/>
    </source>
</evidence>
<keyword evidence="9" id="KW-0175">Coiled coil</keyword>
<organism evidence="11 12">
    <name type="scientific">Rhinolophus ferrumequinum</name>
    <name type="common">Greater horseshoe bat</name>
    <dbReference type="NCBI Taxonomy" id="59479"/>
    <lineage>
        <taxon>Eukaryota</taxon>
        <taxon>Metazoa</taxon>
        <taxon>Chordata</taxon>
        <taxon>Craniata</taxon>
        <taxon>Vertebrata</taxon>
        <taxon>Euteleostomi</taxon>
        <taxon>Mammalia</taxon>
        <taxon>Eutheria</taxon>
        <taxon>Laurasiatheria</taxon>
        <taxon>Chiroptera</taxon>
        <taxon>Yinpterochiroptera</taxon>
        <taxon>Rhinolophoidea</taxon>
        <taxon>Rhinolophidae</taxon>
        <taxon>Rhinolophinae</taxon>
        <taxon>Rhinolophus</taxon>
    </lineage>
</organism>
<dbReference type="Proteomes" id="UP000585614">
    <property type="component" value="Unassembled WGS sequence"/>
</dbReference>
<keyword evidence="6" id="KW-0333">Golgi apparatus</keyword>
<dbReference type="GO" id="GO:0000139">
    <property type="term" value="C:Golgi membrane"/>
    <property type="evidence" value="ECO:0007669"/>
    <property type="project" value="UniProtKB-SubCell"/>
</dbReference>
<dbReference type="GO" id="GO:0015031">
    <property type="term" value="P:protein transport"/>
    <property type="evidence" value="ECO:0007669"/>
    <property type="project" value="UniProtKB-KW"/>
</dbReference>
<reference evidence="11 12" key="1">
    <citation type="journal article" date="2020" name="Nature">
        <title>Six reference-quality genomes reveal evolution of bat adaptations.</title>
        <authorList>
            <person name="Jebb D."/>
            <person name="Huang Z."/>
            <person name="Pippel M."/>
            <person name="Hughes G.M."/>
            <person name="Lavrichenko K."/>
            <person name="Devanna P."/>
            <person name="Winkler S."/>
            <person name="Jermiin L.S."/>
            <person name="Skirmuntt E.C."/>
            <person name="Katzourakis A."/>
            <person name="Burkitt-Gray L."/>
            <person name="Ray D.A."/>
            <person name="Sullivan K.A.M."/>
            <person name="Roscito J.G."/>
            <person name="Kirilenko B.M."/>
            <person name="Davalos L.M."/>
            <person name="Corthals A.P."/>
            <person name="Power M.L."/>
            <person name="Jones G."/>
            <person name="Ransome R.D."/>
            <person name="Dechmann D.K.N."/>
            <person name="Locatelli A.G."/>
            <person name="Puechmaille S.J."/>
            <person name="Fedrigo O."/>
            <person name="Jarvis E.D."/>
            <person name="Hiller M."/>
            <person name="Vernes S.C."/>
            <person name="Myers E.W."/>
            <person name="Teeling E.C."/>
        </authorList>
    </citation>
    <scope>NUCLEOTIDE SEQUENCE [LARGE SCALE GENOMIC DNA]</scope>
    <source>
        <strain evidence="11">MRhiFer1</strain>
        <tissue evidence="11">Lung</tissue>
    </source>
</reference>
<evidence type="ECO:0000256" key="6">
    <source>
        <dbReference type="ARBA" id="ARBA00023034"/>
    </source>
</evidence>
<proteinExistence type="inferred from homology"/>
<dbReference type="AlphaFoldDB" id="A0A7J7SI91"/>
<comment type="subcellular location">
    <subcellularLocation>
        <location evidence="1">Golgi apparatus membrane</location>
        <topology evidence="1">Peripheral membrane protein</topology>
    </subcellularLocation>
</comment>
<evidence type="ECO:0000256" key="1">
    <source>
        <dbReference type="ARBA" id="ARBA00004395"/>
    </source>
</evidence>
<comment type="similarity">
    <text evidence="2">Belongs to the COG4 family.</text>
</comment>
<dbReference type="Pfam" id="PF20663">
    <property type="entry name" value="COG4_N"/>
    <property type="match status" value="1"/>
</dbReference>
<evidence type="ECO:0000313" key="11">
    <source>
        <dbReference type="EMBL" id="KAF6287817.1"/>
    </source>
</evidence>
<evidence type="ECO:0000256" key="3">
    <source>
        <dbReference type="ARBA" id="ARBA00020975"/>
    </source>
</evidence>
<feature type="coiled-coil region" evidence="9">
    <location>
        <begin position="39"/>
        <end position="73"/>
    </location>
</feature>
<evidence type="ECO:0000259" key="10">
    <source>
        <dbReference type="SMART" id="SM00762"/>
    </source>
</evidence>
<evidence type="ECO:0000256" key="4">
    <source>
        <dbReference type="ARBA" id="ARBA00022448"/>
    </source>
</evidence>
<comment type="caution">
    <text evidence="11">The sequence shown here is derived from an EMBL/GenBank/DDBJ whole genome shotgun (WGS) entry which is preliminary data.</text>
</comment>
<accession>A0A7J7SI91</accession>
<keyword evidence="4" id="KW-0813">Transport</keyword>
<sequence>MADLESPLRPLGVLPSPGGMTGARCSEISTELIRSLTELQELEAVYERLCGEEKVVERELDALLEQQNTIENKMVSLHRMGPNLQLIEGDAKQLAGMITFTCNLAENVSSKVRQLDLAKNRLYQAIQRADDILDLKFCMDGVQTALRNEDYEQAAAHIHRYLCLDKSVIELSRQGKEGSMIDANLKLLQEAEQRLKAIVTEKFAVATNEEDLPQVERFFKIFPLLGLHEEGLSKFSEYLCKQVASKAEENLLLVLETDMSDRRAAVIFADTLTLLFEGIARIVETHQPIVETYYGLGRLYTLIKYLQVECDRQVEKIVDKFIKQRNYHQQNFISPFF</sequence>
<dbReference type="GO" id="GO:0017119">
    <property type="term" value="C:Golgi transport complex"/>
    <property type="evidence" value="ECO:0007669"/>
    <property type="project" value="TreeGrafter"/>
</dbReference>
<evidence type="ECO:0000313" key="12">
    <source>
        <dbReference type="Proteomes" id="UP000585614"/>
    </source>
</evidence>
<dbReference type="InterPro" id="IPR013167">
    <property type="entry name" value="COG4_M"/>
</dbReference>
<dbReference type="GO" id="GO:0007030">
    <property type="term" value="P:Golgi organization"/>
    <property type="evidence" value="ECO:0007669"/>
    <property type="project" value="TreeGrafter"/>
</dbReference>
<feature type="domain" description="COG4 transport protein middle alpha-helical bundle" evidence="10">
    <location>
        <begin position="188"/>
        <end position="337"/>
    </location>
</feature>
<dbReference type="GO" id="GO:0006890">
    <property type="term" value="P:retrograde vesicle-mediated transport, Golgi to endoplasmic reticulum"/>
    <property type="evidence" value="ECO:0007669"/>
    <property type="project" value="TreeGrafter"/>
</dbReference>
<dbReference type="PANTHER" id="PTHR24016">
    <property type="entry name" value="CONSERVED OLIGOMERIC GOLGI COMPLEX SUBUNIT 4"/>
    <property type="match status" value="1"/>
</dbReference>
<evidence type="ECO:0000256" key="8">
    <source>
        <dbReference type="ARBA" id="ARBA00031340"/>
    </source>
</evidence>
<dbReference type="Pfam" id="PF08318">
    <property type="entry name" value="COG4_m"/>
    <property type="match status" value="1"/>
</dbReference>
<dbReference type="SMART" id="SM00762">
    <property type="entry name" value="Cog4"/>
    <property type="match status" value="1"/>
</dbReference>
<name>A0A7J7SI91_RHIFE</name>
<dbReference type="InterPro" id="IPR048682">
    <property type="entry name" value="COG4"/>
</dbReference>